<evidence type="ECO:0000313" key="2">
    <source>
        <dbReference type="Proteomes" id="UP000291343"/>
    </source>
</evidence>
<dbReference type="EMBL" id="QKKF02012654">
    <property type="protein sequence ID" value="RZF43531.1"/>
    <property type="molecule type" value="Genomic_DNA"/>
</dbReference>
<name>A0A482XDY4_LAOST</name>
<accession>A0A482XDY4</accession>
<evidence type="ECO:0000313" key="1">
    <source>
        <dbReference type="EMBL" id="RZF43531.1"/>
    </source>
</evidence>
<keyword evidence="2" id="KW-1185">Reference proteome</keyword>
<dbReference type="AlphaFoldDB" id="A0A482XDY4"/>
<comment type="caution">
    <text evidence="1">The sequence shown here is derived from an EMBL/GenBank/DDBJ whole genome shotgun (WGS) entry which is preliminary data.</text>
</comment>
<dbReference type="Proteomes" id="UP000291343">
    <property type="component" value="Unassembled WGS sequence"/>
</dbReference>
<organism evidence="1 2">
    <name type="scientific">Laodelphax striatellus</name>
    <name type="common">Small brown planthopper</name>
    <name type="synonym">Delphax striatella</name>
    <dbReference type="NCBI Taxonomy" id="195883"/>
    <lineage>
        <taxon>Eukaryota</taxon>
        <taxon>Metazoa</taxon>
        <taxon>Ecdysozoa</taxon>
        <taxon>Arthropoda</taxon>
        <taxon>Hexapoda</taxon>
        <taxon>Insecta</taxon>
        <taxon>Pterygota</taxon>
        <taxon>Neoptera</taxon>
        <taxon>Paraneoptera</taxon>
        <taxon>Hemiptera</taxon>
        <taxon>Auchenorrhyncha</taxon>
        <taxon>Fulgoroidea</taxon>
        <taxon>Delphacidae</taxon>
        <taxon>Criomorphinae</taxon>
        <taxon>Laodelphax</taxon>
    </lineage>
</organism>
<sequence length="114" mass="12975">MRQGYAPIWFTFICSGSMMRELFYLFLLTLTFLTVSCYEEAYNEQERQFGERILGYAPGLPGILPGYPAGFPPFSIPGLPDFSHFPYYGFGIPPYSPLGTFLPRPPFYIPPIVI</sequence>
<proteinExistence type="predicted"/>
<dbReference type="InParanoid" id="A0A482XDY4"/>
<gene>
    <name evidence="1" type="ORF">LSTR_LSTR013055</name>
</gene>
<reference evidence="1 2" key="1">
    <citation type="journal article" date="2017" name="Gigascience">
        <title>Genome sequence of the small brown planthopper, Laodelphax striatellus.</title>
        <authorList>
            <person name="Zhu J."/>
            <person name="Jiang F."/>
            <person name="Wang X."/>
            <person name="Yang P."/>
            <person name="Bao Y."/>
            <person name="Zhao W."/>
            <person name="Wang W."/>
            <person name="Lu H."/>
            <person name="Wang Q."/>
            <person name="Cui N."/>
            <person name="Li J."/>
            <person name="Chen X."/>
            <person name="Luo L."/>
            <person name="Yu J."/>
            <person name="Kang L."/>
            <person name="Cui F."/>
        </authorList>
    </citation>
    <scope>NUCLEOTIDE SEQUENCE [LARGE SCALE GENOMIC DNA]</scope>
    <source>
        <strain evidence="1">Lst14</strain>
    </source>
</reference>
<protein>
    <submittedName>
        <fullName evidence="1">Uncharacterized protein</fullName>
    </submittedName>
</protein>